<reference evidence="2 3" key="1">
    <citation type="submission" date="2015-11" db="EMBL/GenBank/DDBJ databases">
        <title>Draft WGS of Vibrio toranzoniae.</title>
        <authorList>
            <person name="Lasa A."/>
            <person name="Romalde J.L."/>
        </authorList>
    </citation>
    <scope>NUCLEOTIDE SEQUENCE [LARGE SCALE GENOMIC DNA]</scope>
    <source>
        <strain evidence="2 3">Vb 10.8</strain>
    </source>
</reference>
<dbReference type="EMBL" id="LMXU01000014">
    <property type="protein sequence ID" value="KWU01390.1"/>
    <property type="molecule type" value="Genomic_DNA"/>
</dbReference>
<dbReference type="GeneID" id="300178693"/>
<name>A0A109D9J3_9VIBR</name>
<dbReference type="Pfam" id="PF17803">
    <property type="entry name" value="Cadherin_4"/>
    <property type="match status" value="1"/>
</dbReference>
<dbReference type="OrthoDB" id="5918572at2"/>
<dbReference type="NCBIfam" id="TIGR01965">
    <property type="entry name" value="VCBS_repeat"/>
    <property type="match status" value="3"/>
</dbReference>
<dbReference type="InterPro" id="IPR013783">
    <property type="entry name" value="Ig-like_fold"/>
</dbReference>
<gene>
    <name evidence="2" type="ORF">APQ14_06705</name>
</gene>
<keyword evidence="3" id="KW-1185">Reference proteome</keyword>
<feature type="domain" description="RapA2 cadherin-like" evidence="1">
    <location>
        <begin position="234"/>
        <end position="315"/>
    </location>
</feature>
<proteinExistence type="predicted"/>
<evidence type="ECO:0000259" key="1">
    <source>
        <dbReference type="Pfam" id="PF17803"/>
    </source>
</evidence>
<organism evidence="2 3">
    <name type="scientific">Vibrio toranzoniae</name>
    <dbReference type="NCBI Taxonomy" id="1194427"/>
    <lineage>
        <taxon>Bacteria</taxon>
        <taxon>Pseudomonadati</taxon>
        <taxon>Pseudomonadota</taxon>
        <taxon>Gammaproteobacteria</taxon>
        <taxon>Vibrionales</taxon>
        <taxon>Vibrionaceae</taxon>
        <taxon>Vibrio</taxon>
    </lineage>
</organism>
<evidence type="ECO:0000313" key="3">
    <source>
        <dbReference type="Proteomes" id="UP000057389"/>
    </source>
</evidence>
<accession>A0A109D9J3</accession>
<dbReference type="AlphaFoldDB" id="A0A109D9J3"/>
<dbReference type="RefSeq" id="WP_060467938.1">
    <property type="nucleotide sequence ID" value="NZ_AP025514.1"/>
</dbReference>
<dbReference type="Proteomes" id="UP000057389">
    <property type="component" value="Unassembled WGS sequence"/>
</dbReference>
<dbReference type="InterPro" id="IPR040853">
    <property type="entry name" value="RapA2_cadherin-like"/>
</dbReference>
<sequence>MGNINLNILGLANVSVVLDAQGKLRRLAPGEQPASSDVVISLGTDDTSVPSVSARFFDAQEQQNDLDIDDAIAQVQRAIGEGFDPTELGDEFDTAAGEQGSSLTNSGRIERTGTEILAQTNFETEGFESQGLSETQSLALFDIIALALISGDTNAIEFEQDEPIETGGSLTLNQPGVSFAEKEVTGDSGFGTFTVNEDGTWVFVADSPFNALGNGAQIQDTTTVQTSDGGEQIITVTIIGTDDAAVATGGLGSVTEDINVDEITNQLVTSGQVTITDVDSDSPTFLPDGEFKLEGSTNVSQFGALSIEPDGSWTYAVNNDDVQHLDDDEFVTEVYTVTADDGTTSEVTITINGAEDPSEITVGEGNSDMGSVTEDVGVVDEELNVLETTGSLTISDPDTNDNPVFNPTGEFKPVGSTSGSALGTLTITACGDWTYSVKNDLVQFLNTGETITELFTVTSTDGIEHVIEITINGTNDAPEATSFSIDTPGSGQVCEDKVDGGVVDTSVGGYDNNEDVIDYCGVETNITFNSAIAYQDRISDVEDDYNGIDLHIIVKDLPITGTLLYTSSNGVTREVVESDVGVTQFDHTGISYVAGAGADFLLGIKDEPTADTPVSEDGFYNWGGEVVGSGGMRREVELTNGNSIFVEIHNPDDKPLKQYNAEESHVGYGIGDSDGRGVNKGEILTLDFSENPISQVRFGLDGLGPVFEEDNPNIVRATFHFVEGGYETVEYEKEPGELGVDRLFYEFTHSSPNQTIEKVEFSNPKGSWELRYIGGDLEVTKDSFDYQVIDSTGEVSSVETVTLNVEGAAPHQVISDPESSDFAANLGNDILIGNDEENVFEWLDSALDNSVDVVKEFSVGEDLLELRDILDATGNDSIHELIPEIDVALQGDNLVMSIEHDSGDQTIVLESVKDQLSDYVVDNNFDSLSALSELIKNDAA</sequence>
<dbReference type="InterPro" id="IPR010221">
    <property type="entry name" value="VCBS_dom"/>
</dbReference>
<dbReference type="Gene3D" id="2.60.40.10">
    <property type="entry name" value="Immunoglobulins"/>
    <property type="match status" value="2"/>
</dbReference>
<comment type="caution">
    <text evidence="2">The sequence shown here is derived from an EMBL/GenBank/DDBJ whole genome shotgun (WGS) entry which is preliminary data.</text>
</comment>
<evidence type="ECO:0000313" key="2">
    <source>
        <dbReference type="EMBL" id="KWU01390.1"/>
    </source>
</evidence>
<protein>
    <recommendedName>
        <fullName evidence="1">RapA2 cadherin-like domain-containing protein</fullName>
    </recommendedName>
</protein>